<dbReference type="PANTHER" id="PTHR12126">
    <property type="entry name" value="NADH-UBIQUINONE OXIDOREDUCTASE 39 KDA SUBUNIT-RELATED"/>
    <property type="match status" value="1"/>
</dbReference>
<dbReference type="AlphaFoldDB" id="A0A343TMT5"/>
<dbReference type="PANTHER" id="PTHR12126:SF11">
    <property type="entry name" value="NADH DEHYDROGENASE [UBIQUINONE] 1 ALPHA SUBCOMPLEX SUBUNIT 9, MITOCHONDRIAL"/>
    <property type="match status" value="1"/>
</dbReference>
<dbReference type="Proteomes" id="UP000263012">
    <property type="component" value="Chromosome"/>
</dbReference>
<evidence type="ECO:0000313" key="3">
    <source>
        <dbReference type="Proteomes" id="UP000263012"/>
    </source>
</evidence>
<proteinExistence type="predicted"/>
<protein>
    <submittedName>
        <fullName evidence="2">NADH-binding protein</fullName>
    </submittedName>
</protein>
<dbReference type="InterPro" id="IPR016040">
    <property type="entry name" value="NAD(P)-bd_dom"/>
</dbReference>
<name>A0A343TMT5_9EURY</name>
<evidence type="ECO:0000313" key="2">
    <source>
        <dbReference type="EMBL" id="AUX10407.1"/>
    </source>
</evidence>
<reference evidence="3" key="1">
    <citation type="submission" date="2017-11" db="EMBL/GenBank/DDBJ databases">
        <title>Phenotypic and genomic properties of facultatively anaerobic sulfur-reducing natronoarchaea from hypersaline soda lakes.</title>
        <authorList>
            <person name="Sorokin D.Y."/>
            <person name="Kublanov I.V."/>
            <person name="Roman P."/>
            <person name="Sinninghe Damste J.S."/>
            <person name="Golyshin P.N."/>
            <person name="Rojo D."/>
            <person name="Ciordia S."/>
            <person name="Mena M.D.C."/>
            <person name="Ferrer M."/>
            <person name="Messina E."/>
            <person name="Smedile F."/>
            <person name="La Spada G."/>
            <person name="La Cono V."/>
            <person name="Yakimov M.M."/>
        </authorList>
    </citation>
    <scope>NUCLEOTIDE SEQUENCE [LARGE SCALE GENOMIC DNA]</scope>
    <source>
        <strain evidence="3">AArc-Sl</strain>
    </source>
</reference>
<accession>A0A343TMT5</accession>
<dbReference type="Gene3D" id="3.40.50.720">
    <property type="entry name" value="NAD(P)-binding Rossmann-like Domain"/>
    <property type="match status" value="1"/>
</dbReference>
<dbReference type="KEGG" id="hdf:AArcSl_2792"/>
<evidence type="ECO:0000259" key="1">
    <source>
        <dbReference type="Pfam" id="PF13460"/>
    </source>
</evidence>
<sequence>MKVLVTGATGFVGGRLVPALLAADHDVSVLVRDRDRYDPPDGVTVFEGDVLEEGSFEAALADVDAAFYLIHGMGAGGGFEDRDRRAADNFATAASAAGVTRVIYLSGLGVDDDDLSAHLRSRREVERVLAEGNFDLTVLRAAIIVGDGSASFRMVRQLASRLPVMITPQWVSTRVQPIAISDVIEYLVAILDVPETADDTFEIGGPDVLTYREMLIETGKLLSGREPFVVPVPFLTPRLSAYWVDLVTDVPASVAYPLIDGMTTDVIVTDDRIRSLVPIELTPYETAVRRALEEAEGVTIAADARAIQGDR</sequence>
<dbReference type="GO" id="GO:0044877">
    <property type="term" value="F:protein-containing complex binding"/>
    <property type="evidence" value="ECO:0007669"/>
    <property type="project" value="TreeGrafter"/>
</dbReference>
<feature type="domain" description="NAD(P)-binding" evidence="1">
    <location>
        <begin position="7"/>
        <end position="150"/>
    </location>
</feature>
<gene>
    <name evidence="2" type="ORF">AArcSl_2792</name>
</gene>
<keyword evidence="3" id="KW-1185">Reference proteome</keyword>
<dbReference type="EMBL" id="CP025066">
    <property type="protein sequence ID" value="AUX10407.1"/>
    <property type="molecule type" value="Genomic_DNA"/>
</dbReference>
<dbReference type="RefSeq" id="WP_119820621.1">
    <property type="nucleotide sequence ID" value="NZ_CP025066.1"/>
</dbReference>
<organism evidence="2 3">
    <name type="scientific">Halalkaliarchaeum desulfuricum</name>
    <dbReference type="NCBI Taxonomy" id="2055893"/>
    <lineage>
        <taxon>Archaea</taxon>
        <taxon>Methanobacteriati</taxon>
        <taxon>Methanobacteriota</taxon>
        <taxon>Stenosarchaea group</taxon>
        <taxon>Halobacteria</taxon>
        <taxon>Halobacteriales</taxon>
        <taxon>Haloferacaceae</taxon>
        <taxon>Halalkaliarchaeum</taxon>
    </lineage>
</organism>
<dbReference type="GeneID" id="37879148"/>
<dbReference type="SUPFAM" id="SSF51735">
    <property type="entry name" value="NAD(P)-binding Rossmann-fold domains"/>
    <property type="match status" value="1"/>
</dbReference>
<dbReference type="InterPro" id="IPR051207">
    <property type="entry name" value="ComplexI_NDUFA9_subunit"/>
</dbReference>
<dbReference type="InterPro" id="IPR036291">
    <property type="entry name" value="NAD(P)-bd_dom_sf"/>
</dbReference>
<dbReference type="OrthoDB" id="358920at2157"/>
<dbReference type="Pfam" id="PF13460">
    <property type="entry name" value="NAD_binding_10"/>
    <property type="match status" value="1"/>
</dbReference>